<feature type="transmembrane region" description="Helical" evidence="1">
    <location>
        <begin position="348"/>
        <end position="365"/>
    </location>
</feature>
<keyword evidence="1" id="KW-0812">Transmembrane</keyword>
<evidence type="ECO:0000256" key="1">
    <source>
        <dbReference type="SAM" id="Phobius"/>
    </source>
</evidence>
<dbReference type="EMBL" id="LPXO01000003">
    <property type="protein sequence ID" value="KUF11653.1"/>
    <property type="molecule type" value="Genomic_DNA"/>
</dbReference>
<protein>
    <recommendedName>
        <fullName evidence="5">HupE/UreJ protein</fullName>
    </recommendedName>
</protein>
<dbReference type="InterPro" id="IPR032809">
    <property type="entry name" value="Put_HupE_UreJ"/>
</dbReference>
<name>A0A0W7WM38_9RHOB</name>
<dbReference type="Proteomes" id="UP000054396">
    <property type="component" value="Unassembled WGS sequence"/>
</dbReference>
<evidence type="ECO:0000256" key="2">
    <source>
        <dbReference type="SAM" id="SignalP"/>
    </source>
</evidence>
<keyword evidence="4" id="KW-1185">Reference proteome</keyword>
<feature type="transmembrane region" description="Helical" evidence="1">
    <location>
        <begin position="249"/>
        <end position="270"/>
    </location>
</feature>
<feature type="transmembrane region" description="Helical" evidence="1">
    <location>
        <begin position="225"/>
        <end position="243"/>
    </location>
</feature>
<feature type="transmembrane region" description="Helical" evidence="1">
    <location>
        <begin position="377"/>
        <end position="397"/>
    </location>
</feature>
<feature type="signal peptide" evidence="2">
    <location>
        <begin position="1"/>
        <end position="20"/>
    </location>
</feature>
<feature type="transmembrane region" description="Helical" evidence="1">
    <location>
        <begin position="309"/>
        <end position="336"/>
    </location>
</feature>
<evidence type="ECO:0000313" key="4">
    <source>
        <dbReference type="Proteomes" id="UP000054396"/>
    </source>
</evidence>
<feature type="chain" id="PRO_5006936466" description="HupE/UreJ protein" evidence="2">
    <location>
        <begin position="21"/>
        <end position="428"/>
    </location>
</feature>
<gene>
    <name evidence="3" type="ORF">AVJ23_07840</name>
</gene>
<dbReference type="RefSeq" id="WP_058861599.1">
    <property type="nucleotide sequence ID" value="NZ_LPXO01000003.1"/>
</dbReference>
<evidence type="ECO:0000313" key="3">
    <source>
        <dbReference type="EMBL" id="KUF11653.1"/>
    </source>
</evidence>
<accession>A0A0W7WM38</accession>
<feature type="transmembrane region" description="Helical" evidence="1">
    <location>
        <begin position="277"/>
        <end position="297"/>
    </location>
</feature>
<organism evidence="3 4">
    <name type="scientific">Pseudoponticoccus marisrubri</name>
    <dbReference type="NCBI Taxonomy" id="1685382"/>
    <lineage>
        <taxon>Bacteria</taxon>
        <taxon>Pseudomonadati</taxon>
        <taxon>Pseudomonadota</taxon>
        <taxon>Alphaproteobacteria</taxon>
        <taxon>Rhodobacterales</taxon>
        <taxon>Roseobacteraceae</taxon>
        <taxon>Pseudoponticoccus</taxon>
    </lineage>
</organism>
<proteinExistence type="predicted"/>
<keyword evidence="1" id="KW-1133">Transmembrane helix</keyword>
<dbReference type="Pfam" id="PF13795">
    <property type="entry name" value="HupE_UreJ_2"/>
    <property type="match status" value="1"/>
</dbReference>
<sequence>MIRSLVSALLFALSAAAAQAHEVQSAVADFITEGGRLQMEMRLSAEPIVAGIDLEGVQDTNSTEGAERVDALRALPPETLAAQLRDEMPRILAGMNIRADGAPLDMAVSEITVPPVGNVELPRETAVLLAGALPPRAETLQISWPAEFGTLILRQMDMEQGYTGYLTGGTSDPIEIPSDSLLGIAGTYLLAGMVFFAPLGPAHVLFVLALFFLSSRPVPLATQQAAFTLGLLPALIAGTLGILTPPASFLAPLIAASVVYVALEGILVPGGHRGRPALVAGFGLLHGLGLAAALRAFGLPGSGTSLALAGFALGVILAQLLVLGLAFAMVALAQRVDAGRVPVRRGQGVYAALAVAFAAAGWWLYGVGLPQTQLGLALWLWPLAGLSVLCLLSASFVDRLHAYRRFVVVPGLLAIAAAGAGLAISSAL</sequence>
<feature type="transmembrane region" description="Helical" evidence="1">
    <location>
        <begin position="406"/>
        <end position="427"/>
    </location>
</feature>
<feature type="transmembrane region" description="Helical" evidence="1">
    <location>
        <begin position="188"/>
        <end position="213"/>
    </location>
</feature>
<dbReference type="OrthoDB" id="9808870at2"/>
<evidence type="ECO:0008006" key="5">
    <source>
        <dbReference type="Google" id="ProtNLM"/>
    </source>
</evidence>
<comment type="caution">
    <text evidence="3">The sequence shown here is derived from an EMBL/GenBank/DDBJ whole genome shotgun (WGS) entry which is preliminary data.</text>
</comment>
<reference evidence="3 4" key="1">
    <citation type="submission" date="2015-12" db="EMBL/GenBank/DDBJ databases">
        <authorList>
            <person name="Shamseldin A."/>
            <person name="Moawad H."/>
            <person name="Abd El-Rahim W.M."/>
            <person name="Sadowsky M.J."/>
        </authorList>
    </citation>
    <scope>NUCLEOTIDE SEQUENCE [LARGE SCALE GENOMIC DNA]</scope>
    <source>
        <strain evidence="3 4">SJ5A-1</strain>
    </source>
</reference>
<keyword evidence="1" id="KW-0472">Membrane</keyword>
<dbReference type="STRING" id="1685382.AVJ23_07840"/>
<dbReference type="AlphaFoldDB" id="A0A0W7WM38"/>
<keyword evidence="2" id="KW-0732">Signal</keyword>